<sequence>MFLSRFLPPVNRAMRTLDRAFFKKIVPVTAARVLDATQVHTIKERILRDLIPYERFNLRYDFNSKLDTETPLLILRPDVKYDDLSAVSGPTREYVNSKILRLVPYDLKLEYGDWSYGTGLSPVSPDGSWPSANVVWSLEEIMRAVLPEDANPPDINSLPRIGPLMHLDVPGSLLEYRGLIAEVICDKEREVQTVFGEPEEGGEASKLGFVNEVLAGPQNYHVELNHQGSSFTFHLDDAKFRDAHFDTKLAAERNRLVDSFGLGQAVADVYCGVGALSVAAAKRGAVVFANAREESVYNLLIENRRNNKVKKNIYVKNQNPVKFVQQLVKRLFEKTVDHKPHKKSKLGVTMKNPLKKGDRKLPSWVSHFVFSDPDQSLSHLACLRGIYKNRERLLAKKGNFWKIDFPSVHVYAYHEAPAERKADAITGLRKAIGERIGYDLGREFVRGVHFVKHGSTNNLYCISFRLPPPVAFDITEEELHQKHLEMIDPAASAAAAKPNSDSLERRKIRVSRTYLPSGDSEINQYGSPERPPLPVGDREEKVSLPTPSSAAPTQTAPSSATSTSNIAPEKPLAYTPLRSFQPRDAGLMATKQLRELPTDRPPKVTCPPMAPDRGWVKTEFELEREFARIYKPPKRLPSWKLKVHRKETKAVWMEKQIKNQQEQAFVTQRSFNQSHRNSIEEWGPGYWGSYRGERGHSDNSPMQLGYGPHGSTGSVAGSVDRHPVSPQATGSGDDGRGNSEETGPPRPSIRFHPAANKVPKEGPMIRWHQVDTHPKMLR</sequence>
<dbReference type="PANTHER" id="PTHR23245">
    <property type="entry name" value="TRNA METHYLTRANSFERASE"/>
    <property type="match status" value="1"/>
</dbReference>
<evidence type="ECO:0000256" key="6">
    <source>
        <dbReference type="SAM" id="MobiDB-lite"/>
    </source>
</evidence>
<dbReference type="EMBL" id="LN891019">
    <property type="protein sequence ID" value="CUS11544.1"/>
    <property type="molecule type" value="Genomic_DNA"/>
</dbReference>
<dbReference type="GO" id="GO:0008175">
    <property type="term" value="F:tRNA methyltransferase activity"/>
    <property type="evidence" value="ECO:0007669"/>
    <property type="project" value="TreeGrafter"/>
</dbReference>
<organism evidence="8 9">
    <name type="scientific">Tuber aestivum</name>
    <name type="common">summer truffle</name>
    <dbReference type="NCBI Taxonomy" id="59557"/>
    <lineage>
        <taxon>Eukaryota</taxon>
        <taxon>Fungi</taxon>
        <taxon>Dikarya</taxon>
        <taxon>Ascomycota</taxon>
        <taxon>Pezizomycotina</taxon>
        <taxon>Pezizomycetes</taxon>
        <taxon>Pezizales</taxon>
        <taxon>Tuberaceae</taxon>
        <taxon>Tuber</taxon>
    </lineage>
</organism>
<dbReference type="AlphaFoldDB" id="A0A292PWP9"/>
<keyword evidence="3" id="KW-0808">Transferase</keyword>
<dbReference type="InterPro" id="IPR056743">
    <property type="entry name" value="TRM5-TYW2-like_MTfase"/>
</dbReference>
<evidence type="ECO:0000256" key="1">
    <source>
        <dbReference type="ARBA" id="ARBA00022490"/>
    </source>
</evidence>
<feature type="compositionally biased region" description="Basic and acidic residues" evidence="6">
    <location>
        <begin position="768"/>
        <end position="778"/>
    </location>
</feature>
<evidence type="ECO:0000259" key="7">
    <source>
        <dbReference type="PROSITE" id="PS51684"/>
    </source>
</evidence>
<dbReference type="GO" id="GO:0005737">
    <property type="term" value="C:cytoplasm"/>
    <property type="evidence" value="ECO:0007669"/>
    <property type="project" value="TreeGrafter"/>
</dbReference>
<keyword evidence="1" id="KW-0963">Cytoplasm</keyword>
<keyword evidence="9" id="KW-1185">Reference proteome</keyword>
<evidence type="ECO:0000256" key="5">
    <source>
        <dbReference type="ARBA" id="ARBA00022694"/>
    </source>
</evidence>
<proteinExistence type="predicted"/>
<evidence type="ECO:0000313" key="9">
    <source>
        <dbReference type="Proteomes" id="UP001412239"/>
    </source>
</evidence>
<keyword evidence="2" id="KW-0489">Methyltransferase</keyword>
<dbReference type="Pfam" id="PF02475">
    <property type="entry name" value="TRM5-TYW2_MTfase"/>
    <property type="match status" value="1"/>
</dbReference>
<gene>
    <name evidence="8" type="ORF">GSTUAT00004417001</name>
</gene>
<evidence type="ECO:0000256" key="2">
    <source>
        <dbReference type="ARBA" id="ARBA00022603"/>
    </source>
</evidence>
<dbReference type="InterPro" id="IPR029063">
    <property type="entry name" value="SAM-dependent_MTases_sf"/>
</dbReference>
<evidence type="ECO:0000313" key="8">
    <source>
        <dbReference type="EMBL" id="CUS11544.1"/>
    </source>
</evidence>
<protein>
    <recommendedName>
        <fullName evidence="7">SAM-dependent methyltransferase TRM5/TYW2-type domain-containing protein</fullName>
    </recommendedName>
</protein>
<reference evidence="8" key="1">
    <citation type="submission" date="2015-10" db="EMBL/GenBank/DDBJ databases">
        <authorList>
            <person name="Regsiter A."/>
            <person name="william w."/>
        </authorList>
    </citation>
    <scope>NUCLEOTIDE SEQUENCE</scope>
    <source>
        <strain evidence="8">Montdore</strain>
    </source>
</reference>
<feature type="region of interest" description="Disordered" evidence="6">
    <location>
        <begin position="491"/>
        <end position="569"/>
    </location>
</feature>
<evidence type="ECO:0000256" key="4">
    <source>
        <dbReference type="ARBA" id="ARBA00022691"/>
    </source>
</evidence>
<dbReference type="SUPFAM" id="SSF53335">
    <property type="entry name" value="S-adenosyl-L-methionine-dependent methyltransferases"/>
    <property type="match status" value="1"/>
</dbReference>
<keyword evidence="4" id="KW-0949">S-adenosyl-L-methionine</keyword>
<accession>A0A292PWP9</accession>
<feature type="domain" description="SAM-dependent methyltransferase TRM5/TYW2-type" evidence="7">
    <location>
        <begin position="158"/>
        <end position="468"/>
    </location>
</feature>
<feature type="region of interest" description="Disordered" evidence="6">
    <location>
        <begin position="693"/>
        <end position="778"/>
    </location>
</feature>
<feature type="compositionally biased region" description="Low complexity" evidence="6">
    <location>
        <begin position="543"/>
        <end position="568"/>
    </location>
</feature>
<name>A0A292PWP9_9PEZI</name>
<keyword evidence="5" id="KW-0819">tRNA processing</keyword>
<dbReference type="Gene3D" id="3.40.50.150">
    <property type="entry name" value="Vaccinia Virus protein VP39"/>
    <property type="match status" value="1"/>
</dbReference>
<dbReference type="InterPro" id="IPR030382">
    <property type="entry name" value="MeTrfase_TRM5/TYW2"/>
</dbReference>
<dbReference type="Proteomes" id="UP001412239">
    <property type="component" value="Unassembled WGS sequence"/>
</dbReference>
<dbReference type="PANTHER" id="PTHR23245:SF36">
    <property type="entry name" value="TRNA (GUANINE(37)-N1)-METHYLTRANSFERASE"/>
    <property type="match status" value="1"/>
</dbReference>
<evidence type="ECO:0000256" key="3">
    <source>
        <dbReference type="ARBA" id="ARBA00022679"/>
    </source>
</evidence>
<dbReference type="PROSITE" id="PS51684">
    <property type="entry name" value="SAM_MT_TRM5_TYW2"/>
    <property type="match status" value="1"/>
</dbReference>
<dbReference type="GO" id="GO:0002939">
    <property type="term" value="P:tRNA N1-guanine methylation"/>
    <property type="evidence" value="ECO:0007669"/>
    <property type="project" value="TreeGrafter"/>
</dbReference>